<keyword evidence="1" id="KW-0812">Transmembrane</keyword>
<dbReference type="InterPro" id="IPR008644">
    <property type="entry name" value="Herpes_U15"/>
</dbReference>
<feature type="transmembrane region" description="Helical" evidence="1">
    <location>
        <begin position="50"/>
        <end position="73"/>
    </location>
</feature>
<dbReference type="KEGG" id="vg:27912100"/>
<keyword evidence="3" id="KW-1185">Reference proteome</keyword>
<gene>
    <name evidence="2" type="primary">U15</name>
</gene>
<sequence length="191" mass="22966">METWKRQRLQEFHELCPLQILMTLSNMLSKVETIYIKYLFQMDFNTTYRFIFSGLTLTTTVTKSVVIESLFIIKRWREIKQIFNLDVYKVEDCYIVAQFTHIPVRRKITALLYMMTTKHEKQLFLNMIYAFLEESHLRLGDDENENAVMFFSYIERLQLTRDVLIEIIQRLKNPEINQTIALVLSYNELAK</sequence>
<evidence type="ECO:0000313" key="2">
    <source>
        <dbReference type="EMBL" id="ANC96568.1"/>
    </source>
</evidence>
<dbReference type="EMBL" id="KU351741">
    <property type="protein sequence ID" value="ANC96568.1"/>
    <property type="molecule type" value="Genomic_DNA"/>
</dbReference>
<proteinExistence type="predicted"/>
<reference evidence="2 3" key="1">
    <citation type="journal article" date="2016" name="J. Virol.">
        <title>Complete Unique Genome Sequence, Expression Profile, and Salivary Gland Tissue Tropism of the Herpesvirus 7 Homolog in Pigtailed Macaques.</title>
        <authorList>
            <person name="Staheli J.P."/>
            <person name="Dyen M.R."/>
            <person name="Basom R."/>
            <person name="Fitzgibbon M."/>
            <person name="Barcy S."/>
        </authorList>
    </citation>
    <scope>NUCLEOTIDE SEQUENCE [LARGE SCALE GENOMIC DNA]</scope>
</reference>
<dbReference type="GeneID" id="27912100"/>
<dbReference type="RefSeq" id="YP_009253920.1">
    <property type="nucleotide sequence ID" value="NC_030200.1"/>
</dbReference>
<evidence type="ECO:0000313" key="3">
    <source>
        <dbReference type="Proteomes" id="UP000202843"/>
    </source>
</evidence>
<dbReference type="Pfam" id="PF05613">
    <property type="entry name" value="Herpes_U15"/>
    <property type="match status" value="1"/>
</dbReference>
<keyword evidence="1" id="KW-1133">Transmembrane helix</keyword>
<keyword evidence="1" id="KW-0472">Membrane</keyword>
<protein>
    <submittedName>
        <fullName evidence="2">U15 protein</fullName>
    </submittedName>
</protein>
<organism evidence="2 3">
    <name type="scientific">macacine betaherpesvirus 9</name>
    <dbReference type="NCBI Taxonomy" id="2560568"/>
    <lineage>
        <taxon>Viruses</taxon>
        <taxon>Duplodnaviria</taxon>
        <taxon>Heunggongvirae</taxon>
        <taxon>Peploviricota</taxon>
        <taxon>Herviviricetes</taxon>
        <taxon>Herpesvirales</taxon>
        <taxon>Orthoherpesviridae</taxon>
        <taxon>Betaherpesvirinae</taxon>
        <taxon>Roseolovirus</taxon>
        <taxon>Roseolovirus macacinebeta9</taxon>
    </lineage>
</organism>
<name>A0A191S3V4_9BETA</name>
<dbReference type="OrthoDB" id="13510at10239"/>
<evidence type="ECO:0000256" key="1">
    <source>
        <dbReference type="SAM" id="Phobius"/>
    </source>
</evidence>
<accession>A0A191S3V4</accession>
<dbReference type="Proteomes" id="UP000202843">
    <property type="component" value="Segment"/>
</dbReference>